<evidence type="ECO:0000256" key="1">
    <source>
        <dbReference type="SAM" id="SignalP"/>
    </source>
</evidence>
<dbReference type="Pfam" id="PF07589">
    <property type="entry name" value="PEP-CTERM"/>
    <property type="match status" value="1"/>
</dbReference>
<feature type="chain" id="PRO_5010531415" evidence="1">
    <location>
        <begin position="29"/>
        <end position="242"/>
    </location>
</feature>
<dbReference type="NCBIfam" id="TIGR02595">
    <property type="entry name" value="PEP_CTERM"/>
    <property type="match status" value="1"/>
</dbReference>
<reference evidence="4" key="1">
    <citation type="submission" date="2017-02" db="EMBL/GenBank/DDBJ databases">
        <authorList>
            <person name="Varghese N."/>
            <person name="Submissions S."/>
        </authorList>
    </citation>
    <scope>NUCLEOTIDE SEQUENCE [LARGE SCALE GENOMIC DNA]</scope>
    <source>
        <strain evidence="4">ATCC 700200</strain>
    </source>
</reference>
<dbReference type="AlphaFoldDB" id="A0A1T4Z0Z6"/>
<keyword evidence="4" id="KW-1185">Reference proteome</keyword>
<sequence>MKPPPLRLLSLASAMAVAMLGLAQPAVASTIFWGSSIGVDVLIDSNGQPLGGEFSFEMGVFDNGFVPTVTNINDWAANWRVFDIAFDPTPTIPDDGDPEGWSEENQAFAGTVDHLSDGTSDSPYATPGFQFQQGTVVYLWVYNTKDRVTETEWALVTDGVNTGDTLSDWVFPDPAEVAGSYDWMLGDADSAVYGGLSDNGGGGVTLQTLVVPVPEPGSVLLLGVTVLGALLHRRRPIKTTTC</sequence>
<evidence type="ECO:0000313" key="4">
    <source>
        <dbReference type="Proteomes" id="UP000190774"/>
    </source>
</evidence>
<dbReference type="RefSeq" id="WP_078815780.1">
    <property type="nucleotide sequence ID" value="NZ_FUYE01000022.1"/>
</dbReference>
<dbReference type="InterPro" id="IPR013424">
    <property type="entry name" value="Ice-binding_C"/>
</dbReference>
<dbReference type="Proteomes" id="UP000190774">
    <property type="component" value="Unassembled WGS sequence"/>
</dbReference>
<name>A0A1T4Z0Z6_9BACT</name>
<feature type="domain" description="Ice-binding protein C-terminal" evidence="2">
    <location>
        <begin position="212"/>
        <end position="234"/>
    </location>
</feature>
<dbReference type="EMBL" id="FUYE01000022">
    <property type="protein sequence ID" value="SKB07241.1"/>
    <property type="molecule type" value="Genomic_DNA"/>
</dbReference>
<proteinExistence type="predicted"/>
<dbReference type="STRING" id="48467.SAMN02745166_04661"/>
<protein>
    <submittedName>
        <fullName evidence="3">PEP-CTERM protein-sorting domain-containing protein</fullName>
    </submittedName>
</protein>
<keyword evidence="1" id="KW-0732">Signal</keyword>
<accession>A0A1T4Z0Z6</accession>
<gene>
    <name evidence="3" type="ORF">SAMN02745166_04661</name>
</gene>
<dbReference type="OrthoDB" id="202957at2"/>
<feature type="signal peptide" evidence="1">
    <location>
        <begin position="1"/>
        <end position="28"/>
    </location>
</feature>
<evidence type="ECO:0000259" key="2">
    <source>
        <dbReference type="Pfam" id="PF07589"/>
    </source>
</evidence>
<evidence type="ECO:0000313" key="3">
    <source>
        <dbReference type="EMBL" id="SKB07241.1"/>
    </source>
</evidence>
<organism evidence="3 4">
    <name type="scientific">Prosthecobacter debontii</name>
    <dbReference type="NCBI Taxonomy" id="48467"/>
    <lineage>
        <taxon>Bacteria</taxon>
        <taxon>Pseudomonadati</taxon>
        <taxon>Verrucomicrobiota</taxon>
        <taxon>Verrucomicrobiia</taxon>
        <taxon>Verrucomicrobiales</taxon>
        <taxon>Verrucomicrobiaceae</taxon>
        <taxon>Prosthecobacter</taxon>
    </lineage>
</organism>